<organism evidence="3 4">
    <name type="scientific">Cutaneotrichosporon spelunceum</name>
    <dbReference type="NCBI Taxonomy" id="1672016"/>
    <lineage>
        <taxon>Eukaryota</taxon>
        <taxon>Fungi</taxon>
        <taxon>Dikarya</taxon>
        <taxon>Basidiomycota</taxon>
        <taxon>Agaricomycotina</taxon>
        <taxon>Tremellomycetes</taxon>
        <taxon>Trichosporonales</taxon>
        <taxon>Trichosporonaceae</taxon>
        <taxon>Cutaneotrichosporon</taxon>
    </lineage>
</organism>
<dbReference type="PROSITE" id="PS50013">
    <property type="entry name" value="CHROMO_2"/>
    <property type="match status" value="1"/>
</dbReference>
<name>A0AAD3TPW4_9TREE</name>
<dbReference type="CDD" id="cd00024">
    <property type="entry name" value="CD_CSD"/>
    <property type="match status" value="1"/>
</dbReference>
<dbReference type="Proteomes" id="UP001222932">
    <property type="component" value="Unassembled WGS sequence"/>
</dbReference>
<evidence type="ECO:0000313" key="3">
    <source>
        <dbReference type="EMBL" id="GMK54513.1"/>
    </source>
</evidence>
<keyword evidence="4" id="KW-1185">Reference proteome</keyword>
<dbReference type="SUPFAM" id="SSF54160">
    <property type="entry name" value="Chromo domain-like"/>
    <property type="match status" value="1"/>
</dbReference>
<reference evidence="3" key="2">
    <citation type="submission" date="2023-06" db="EMBL/GenBank/DDBJ databases">
        <authorList>
            <person name="Kobayashi Y."/>
            <person name="Kayamori A."/>
            <person name="Aoki K."/>
            <person name="Shiwa Y."/>
            <person name="Fujita N."/>
            <person name="Sugita T."/>
            <person name="Iwasaki W."/>
            <person name="Tanaka N."/>
            <person name="Takashima M."/>
        </authorList>
    </citation>
    <scope>NUCLEOTIDE SEQUENCE</scope>
    <source>
        <strain evidence="3">HIS016</strain>
    </source>
</reference>
<gene>
    <name evidence="3" type="ORF">CspeluHIS016_0110990</name>
</gene>
<feature type="domain" description="Chromo" evidence="2">
    <location>
        <begin position="595"/>
        <end position="658"/>
    </location>
</feature>
<dbReference type="InterPro" id="IPR016197">
    <property type="entry name" value="Chromo-like_dom_sf"/>
</dbReference>
<dbReference type="Gene3D" id="2.40.50.40">
    <property type="match status" value="1"/>
</dbReference>
<dbReference type="Pfam" id="PF18723">
    <property type="entry name" value="HMUDK_hel"/>
    <property type="match status" value="1"/>
</dbReference>
<dbReference type="GO" id="GO:0006338">
    <property type="term" value="P:chromatin remodeling"/>
    <property type="evidence" value="ECO:0007669"/>
    <property type="project" value="UniProtKB-ARBA"/>
</dbReference>
<reference evidence="3" key="1">
    <citation type="journal article" date="2023" name="BMC Genomics">
        <title>Chromosome-level genome assemblies of Cutaneotrichosporon spp. (Trichosporonales, Basidiomycota) reveal imbalanced evolution between nucleotide sequences and chromosome synteny.</title>
        <authorList>
            <person name="Kobayashi Y."/>
            <person name="Kayamori A."/>
            <person name="Aoki K."/>
            <person name="Shiwa Y."/>
            <person name="Matsutani M."/>
            <person name="Fujita N."/>
            <person name="Sugita T."/>
            <person name="Iwasaki W."/>
            <person name="Tanaka N."/>
            <person name="Takashima M."/>
        </authorList>
    </citation>
    <scope>NUCLEOTIDE SEQUENCE</scope>
    <source>
        <strain evidence="3">HIS016</strain>
    </source>
</reference>
<dbReference type="InterPro" id="IPR023780">
    <property type="entry name" value="Chromo_domain"/>
</dbReference>
<feature type="region of interest" description="Disordered" evidence="1">
    <location>
        <begin position="1"/>
        <end position="25"/>
    </location>
</feature>
<dbReference type="InterPro" id="IPR040684">
    <property type="entry name" value="HMUDK_hel"/>
</dbReference>
<evidence type="ECO:0000313" key="4">
    <source>
        <dbReference type="Proteomes" id="UP001222932"/>
    </source>
</evidence>
<protein>
    <recommendedName>
        <fullName evidence="2">Chromo domain-containing protein</fullName>
    </recommendedName>
</protein>
<dbReference type="AlphaFoldDB" id="A0AAD3TPW4"/>
<accession>A0AAD3TPW4</accession>
<dbReference type="InterPro" id="IPR000953">
    <property type="entry name" value="Chromo/chromo_shadow_dom"/>
</dbReference>
<feature type="region of interest" description="Disordered" evidence="1">
    <location>
        <begin position="684"/>
        <end position="707"/>
    </location>
</feature>
<feature type="compositionally biased region" description="Basic and acidic residues" evidence="1">
    <location>
        <begin position="140"/>
        <end position="157"/>
    </location>
</feature>
<evidence type="ECO:0000256" key="1">
    <source>
        <dbReference type="SAM" id="MobiDB-lite"/>
    </source>
</evidence>
<sequence>MAERSENQLPPIKRRGFADEDEDEELADLEAALRQLREREDDLRKMSYSERPGWLDADEEEQIQADRLSFTFMSNDGLESSLDTTIDVEAPGKPTDSGSPSPRAGLYPPSPKGNVTKVKSARDNHQTAPVGRHAPSPLHEVGERVDEVRSEGERTEEQDAELQHFNAELDNKNKNAEAKAESAALGRQRKLVIVSEGAKRGCDVLGPGKDFEPTTLHPLCLAPIDCQVDNHWVYLFFRFCAERHAMYTRRAAGVDRGKLTEDETMKAIHIGNVYRHLDPSSVKVHDNIIGKGDQSLEEVCFRVFLFCMFYKDTTWEALCKAVGGNPPTWKNYEADMPAMEAMLHQMSVVEGQKLWRGSFQIVPPTVYFAATHRNQGKDMAHYASSLRLVLAIMKGGIPARLAKCTYAVDASYVLRTIPTLGGFLGLNILCFLNDTTHFKWQYRDFATCGPGSRAYLQRIFGKNVINNVSMEEAGLRWLTDNQWQYWARLGLDPPHEWEHGHGLRPGMRVLDVENSLCWAHRYVNAYERKRTRSLAKRSLADIPAPTFDPEVTEKCGPPAWCVEEKWLESTSRAPWDGDHDEADDRVESMGGDDIYEVEKVIARLGNDRDDPDGLFRVRWTGWMPEWDTWERGSSLCEDAEEALEEWRELERNVSAAIEHVKKNKPFKWLDGRAVKTESYTPRRDIGTQAAGRTGRAERAAKRARVKE</sequence>
<evidence type="ECO:0000259" key="2">
    <source>
        <dbReference type="PROSITE" id="PS50013"/>
    </source>
</evidence>
<feature type="region of interest" description="Disordered" evidence="1">
    <location>
        <begin position="77"/>
        <end position="159"/>
    </location>
</feature>
<proteinExistence type="predicted"/>
<comment type="caution">
    <text evidence="3">The sequence shown here is derived from an EMBL/GenBank/DDBJ whole genome shotgun (WGS) entry which is preliminary data.</text>
</comment>
<dbReference type="Pfam" id="PF00385">
    <property type="entry name" value="Chromo"/>
    <property type="match status" value="1"/>
</dbReference>
<dbReference type="EMBL" id="BTCM01000001">
    <property type="protein sequence ID" value="GMK54513.1"/>
    <property type="molecule type" value="Genomic_DNA"/>
</dbReference>
<feature type="compositionally biased region" description="Basic and acidic residues" evidence="1">
    <location>
        <begin position="694"/>
        <end position="707"/>
    </location>
</feature>